<name>A6DNV1_9BACT</name>
<dbReference type="AlphaFoldDB" id="A6DNV1"/>
<feature type="domain" description="DUF2314" evidence="1">
    <location>
        <begin position="100"/>
        <end position="219"/>
    </location>
</feature>
<comment type="caution">
    <text evidence="2">The sequence shown here is derived from an EMBL/GenBank/DDBJ whole genome shotgun (WGS) entry which is preliminary data.</text>
</comment>
<dbReference type="eggNOG" id="ENOG5033IW6">
    <property type="taxonomic scope" value="Bacteria"/>
</dbReference>
<evidence type="ECO:0000313" key="2">
    <source>
        <dbReference type="EMBL" id="EDM26760.1"/>
    </source>
</evidence>
<evidence type="ECO:0000313" key="3">
    <source>
        <dbReference type="Proteomes" id="UP000004947"/>
    </source>
</evidence>
<dbReference type="Proteomes" id="UP000004947">
    <property type="component" value="Unassembled WGS sequence"/>
</dbReference>
<dbReference type="OrthoDB" id="7066376at2"/>
<reference evidence="2 3" key="1">
    <citation type="journal article" date="2010" name="J. Bacteriol.">
        <title>Genome sequence of Lentisphaera araneosa HTCC2155T, the type species of the order Lentisphaerales in the phylum Lentisphaerae.</title>
        <authorList>
            <person name="Thrash J.C."/>
            <person name="Cho J.C."/>
            <person name="Vergin K.L."/>
            <person name="Morris R.M."/>
            <person name="Giovannoni S.J."/>
        </authorList>
    </citation>
    <scope>NUCLEOTIDE SEQUENCE [LARGE SCALE GENOMIC DNA]</scope>
    <source>
        <strain evidence="2 3">HTCC2155</strain>
    </source>
</reference>
<organism evidence="2 3">
    <name type="scientific">Lentisphaera araneosa HTCC2155</name>
    <dbReference type="NCBI Taxonomy" id="313628"/>
    <lineage>
        <taxon>Bacteria</taxon>
        <taxon>Pseudomonadati</taxon>
        <taxon>Lentisphaerota</taxon>
        <taxon>Lentisphaeria</taxon>
        <taxon>Lentisphaerales</taxon>
        <taxon>Lentisphaeraceae</taxon>
        <taxon>Lentisphaera</taxon>
    </lineage>
</organism>
<protein>
    <recommendedName>
        <fullName evidence="1">DUF2314 domain-containing protein</fullName>
    </recommendedName>
</protein>
<accession>A6DNV1</accession>
<keyword evidence="3" id="KW-1185">Reference proteome</keyword>
<proteinExistence type="predicted"/>
<evidence type="ECO:0000259" key="1">
    <source>
        <dbReference type="Pfam" id="PF10077"/>
    </source>
</evidence>
<gene>
    <name evidence="2" type="ORF">LNTAR_18975</name>
</gene>
<sequence>MTDKFKSVFMPPLSQVLINAENKKGHPLSLNEVLSIKNSAVVIIIKKGLQQELPGDQDEHDIDPENCWHDWQVLRRSLGRKPNLDPDFNNSFNLSYEDLHMQATIHTAQKNLYELRELVKTEPKAKAILKYTLSDHESKAHTWLSLLDSTDTSFRAQVINLPAGFHDHKIGEIICLRDSEVLDWMVNLEGYIYGAYSLKELRHAMNEKEKEDFDKRLGVLQYMD</sequence>
<dbReference type="EMBL" id="ABCK01000014">
    <property type="protein sequence ID" value="EDM26760.1"/>
    <property type="molecule type" value="Genomic_DNA"/>
</dbReference>
<dbReference type="RefSeq" id="WP_007279538.1">
    <property type="nucleotide sequence ID" value="NZ_ABCK01000014.1"/>
</dbReference>
<dbReference type="Pfam" id="PF10077">
    <property type="entry name" value="DUF2314"/>
    <property type="match status" value="1"/>
</dbReference>
<dbReference type="InterPro" id="IPR018756">
    <property type="entry name" value="DUF2314"/>
</dbReference>
<dbReference type="STRING" id="313628.LNTAR_18975"/>